<dbReference type="Pfam" id="PF01130">
    <property type="entry name" value="CD36"/>
    <property type="match status" value="1"/>
</dbReference>
<organism evidence="9 10">
    <name type="scientific">Allacma fusca</name>
    <dbReference type="NCBI Taxonomy" id="39272"/>
    <lineage>
        <taxon>Eukaryota</taxon>
        <taxon>Metazoa</taxon>
        <taxon>Ecdysozoa</taxon>
        <taxon>Arthropoda</taxon>
        <taxon>Hexapoda</taxon>
        <taxon>Collembola</taxon>
        <taxon>Symphypleona</taxon>
        <taxon>Sminthuridae</taxon>
        <taxon>Allacma</taxon>
    </lineage>
</organism>
<accession>A0A8J2KWF1</accession>
<dbReference type="PANTHER" id="PTHR11923:SF51">
    <property type="entry name" value="LYSOSOME MEMBRANE PROTEIN 2"/>
    <property type="match status" value="1"/>
</dbReference>
<dbReference type="PANTHER" id="PTHR11923">
    <property type="entry name" value="SCAVENGER RECEPTOR CLASS B TYPE-1 SR-B1"/>
    <property type="match status" value="1"/>
</dbReference>
<sequence>MAKTNRNPYKASIFKQHQKPLVIFGAIFVLVLLLLTFFIGIPLIIREQIKLEARLEVGPYVWEEKRVRNVLEVNEEKDYVRYTETLHYYFREDLSVGSQEDKMDIVNIPFVALSTILYQKVYSFIANSAIDHFMEEEKENIVQRGVKVREFIFDGVKLNPMYESLANLGGIQLPAEFADGTFAMYNRKNGTETPEYIVNRGVKNVTKFGDLMAFDKKPELTWWTNSSLPAGAQQYCNKINGSDGGMFPPFVTKDRTIYIFPYEICRNIYLDFVKEVNYQGVPAYYFKIPDRMLANPREVPTNDCYLTSYGHGLPDPPFRGAYRMFTCKGGVPLLLSKPHYLGASDAIRNGINGMKPDVSIHDVELEVEPNSGMLLRINRRIQINLEYIPLPDITAFENVNHTAIPVFWVDEAIKIDDASLEDLYYRLIIPLKIVAFGKWIVVGVTLVCILSALLQMLFTNQKDKEPAPLIPNGTKLGETLLPNCEKS</sequence>
<proteinExistence type="inferred from homology"/>
<comment type="subcellular location">
    <subcellularLocation>
        <location evidence="1">Cell membrane</location>
    </subcellularLocation>
</comment>
<evidence type="ECO:0000313" key="10">
    <source>
        <dbReference type="Proteomes" id="UP000708208"/>
    </source>
</evidence>
<keyword evidence="6 8" id="KW-0472">Membrane</keyword>
<comment type="caution">
    <text evidence="9">The sequence shown here is derived from an EMBL/GenBank/DDBJ whole genome shotgun (WGS) entry which is preliminary data.</text>
</comment>
<keyword evidence="7" id="KW-0325">Glycoprotein</keyword>
<evidence type="ECO:0000256" key="8">
    <source>
        <dbReference type="SAM" id="Phobius"/>
    </source>
</evidence>
<evidence type="ECO:0000313" key="9">
    <source>
        <dbReference type="EMBL" id="CAG7821136.1"/>
    </source>
</evidence>
<keyword evidence="3" id="KW-1003">Cell membrane</keyword>
<gene>
    <name evidence="9" type="ORF">AFUS01_LOCUS31491</name>
</gene>
<feature type="transmembrane region" description="Helical" evidence="8">
    <location>
        <begin position="21"/>
        <end position="45"/>
    </location>
</feature>
<protein>
    <submittedName>
        <fullName evidence="9">Uncharacterized protein</fullName>
    </submittedName>
</protein>
<evidence type="ECO:0000256" key="7">
    <source>
        <dbReference type="ARBA" id="ARBA00023180"/>
    </source>
</evidence>
<feature type="transmembrane region" description="Helical" evidence="8">
    <location>
        <begin position="436"/>
        <end position="458"/>
    </location>
</feature>
<name>A0A8J2KWF1_9HEXA</name>
<dbReference type="InterPro" id="IPR002159">
    <property type="entry name" value="CD36_fam"/>
</dbReference>
<keyword evidence="4 8" id="KW-0812">Transmembrane</keyword>
<keyword evidence="5 8" id="KW-1133">Transmembrane helix</keyword>
<dbReference type="GO" id="GO:0005737">
    <property type="term" value="C:cytoplasm"/>
    <property type="evidence" value="ECO:0007669"/>
    <property type="project" value="TreeGrafter"/>
</dbReference>
<evidence type="ECO:0000256" key="5">
    <source>
        <dbReference type="ARBA" id="ARBA00022989"/>
    </source>
</evidence>
<dbReference type="OrthoDB" id="195015at2759"/>
<dbReference type="GO" id="GO:0005044">
    <property type="term" value="F:scavenger receptor activity"/>
    <property type="evidence" value="ECO:0007669"/>
    <property type="project" value="TreeGrafter"/>
</dbReference>
<evidence type="ECO:0000256" key="3">
    <source>
        <dbReference type="ARBA" id="ARBA00022475"/>
    </source>
</evidence>
<dbReference type="EMBL" id="CAJVCH010501252">
    <property type="protein sequence ID" value="CAG7821136.1"/>
    <property type="molecule type" value="Genomic_DNA"/>
</dbReference>
<evidence type="ECO:0000256" key="1">
    <source>
        <dbReference type="ARBA" id="ARBA00004236"/>
    </source>
</evidence>
<dbReference type="Proteomes" id="UP000708208">
    <property type="component" value="Unassembled WGS sequence"/>
</dbReference>
<dbReference type="GO" id="GO:0005886">
    <property type="term" value="C:plasma membrane"/>
    <property type="evidence" value="ECO:0007669"/>
    <property type="project" value="UniProtKB-SubCell"/>
</dbReference>
<dbReference type="AlphaFoldDB" id="A0A8J2KWF1"/>
<evidence type="ECO:0000256" key="4">
    <source>
        <dbReference type="ARBA" id="ARBA00022692"/>
    </source>
</evidence>
<evidence type="ECO:0000256" key="2">
    <source>
        <dbReference type="ARBA" id="ARBA00010532"/>
    </source>
</evidence>
<evidence type="ECO:0000256" key="6">
    <source>
        <dbReference type="ARBA" id="ARBA00023136"/>
    </source>
</evidence>
<comment type="similarity">
    <text evidence="2">Belongs to the CD36 family.</text>
</comment>
<keyword evidence="10" id="KW-1185">Reference proteome</keyword>
<reference evidence="9" key="1">
    <citation type="submission" date="2021-06" db="EMBL/GenBank/DDBJ databases">
        <authorList>
            <person name="Hodson N. C."/>
            <person name="Mongue J. A."/>
            <person name="Jaron S. K."/>
        </authorList>
    </citation>
    <scope>NUCLEOTIDE SEQUENCE</scope>
</reference>